<protein>
    <submittedName>
        <fullName evidence="1">Tautomerase family protein</fullName>
    </submittedName>
</protein>
<gene>
    <name evidence="1" type="ORF">H8792_002045</name>
</gene>
<name>A0ABS0BUV9_9GAMM</name>
<dbReference type="SUPFAM" id="SSF55331">
    <property type="entry name" value="Tautomerase/MIF"/>
    <property type="match status" value="1"/>
</dbReference>
<keyword evidence="2" id="KW-1185">Reference proteome</keyword>
<dbReference type="Proteomes" id="UP001193680">
    <property type="component" value="Unassembled WGS sequence"/>
</dbReference>
<accession>A0ABS0BUV9</accession>
<evidence type="ECO:0000313" key="2">
    <source>
        <dbReference type="Proteomes" id="UP001193680"/>
    </source>
</evidence>
<dbReference type="RefSeq" id="WP_194947483.1">
    <property type="nucleotide sequence ID" value="NZ_JACBGI020000002.1"/>
</dbReference>
<proteinExistence type="predicted"/>
<dbReference type="EMBL" id="JACBGI020000002">
    <property type="protein sequence ID" value="MBF6057114.1"/>
    <property type="molecule type" value="Genomic_DNA"/>
</dbReference>
<comment type="caution">
    <text evidence="1">The sequence shown here is derived from an EMBL/GenBank/DDBJ whole genome shotgun (WGS) entry which is preliminary data.</text>
</comment>
<reference evidence="1 2" key="1">
    <citation type="submission" date="2020-06" db="EMBL/GenBank/DDBJ databases">
        <authorList>
            <person name="Scott K."/>
        </authorList>
    </citation>
    <scope>NUCLEOTIDE SEQUENCE [LARGE SCALE GENOMIC DNA]</scope>
    <source>
        <strain evidence="1 2">HH1</strain>
    </source>
</reference>
<dbReference type="Gene3D" id="3.30.429.10">
    <property type="entry name" value="Macrophage Migration Inhibitory Factor"/>
    <property type="match status" value="1"/>
</dbReference>
<dbReference type="InterPro" id="IPR014347">
    <property type="entry name" value="Tautomerase/MIF_sf"/>
</dbReference>
<sequence length="143" mass="16118">MPLISIHLPSGVLSKRDEAVLASEATDILLGLEGMAENPKARRLAWAQLHHFDLDDFYMAGEPASKPHYRFELTVFKGTLNETVKQKLTQQLTELILRLEGTDDNILNAARVWVIIHEIEDGNWGGAGKIYYLQSLRSMMKPS</sequence>
<reference evidence="1 2" key="2">
    <citation type="submission" date="2020-11" db="EMBL/GenBank/DDBJ databases">
        <title>Sulfur oxidizing isolate from Hospital Hole Sinkhole.</title>
        <authorList>
            <person name="Scott K.M."/>
        </authorList>
    </citation>
    <scope>NUCLEOTIDE SEQUENCE [LARGE SCALE GENOMIC DNA]</scope>
    <source>
        <strain evidence="1 2">HH1</strain>
    </source>
</reference>
<organism evidence="1 2">
    <name type="scientific">Thiomicrorhabdus heinhorstiae</name>
    <dbReference type="NCBI Taxonomy" id="2748010"/>
    <lineage>
        <taxon>Bacteria</taxon>
        <taxon>Pseudomonadati</taxon>
        <taxon>Pseudomonadota</taxon>
        <taxon>Gammaproteobacteria</taxon>
        <taxon>Thiotrichales</taxon>
        <taxon>Piscirickettsiaceae</taxon>
        <taxon>Thiomicrorhabdus</taxon>
    </lineage>
</organism>
<evidence type="ECO:0000313" key="1">
    <source>
        <dbReference type="EMBL" id="MBF6057114.1"/>
    </source>
</evidence>